<sequence>MDIHSRALTVHVQELFSPEAEKKSVVAFMSHRRNPEATRINVELVPDTVVDITQPNSSSSAELGDNQRDGAGSRDTRRNITGDDHWHAFKAINKLRDCVASEHFYLLKEPAPRKNASDIKQVAAEF</sequence>
<comment type="caution">
    <text evidence="1">The sequence shown here is derived from an EMBL/GenBank/DDBJ whole genome shotgun (WGS) entry which is preliminary data.</text>
</comment>
<dbReference type="Proteomes" id="UP001227268">
    <property type="component" value="Unassembled WGS sequence"/>
</dbReference>
<protein>
    <submittedName>
        <fullName evidence="1">Uncharacterized protein</fullName>
    </submittedName>
</protein>
<evidence type="ECO:0000313" key="2">
    <source>
        <dbReference type="Proteomes" id="UP001227268"/>
    </source>
</evidence>
<gene>
    <name evidence="1" type="ORF">QFC21_005810</name>
</gene>
<proteinExistence type="predicted"/>
<accession>A0ACC2V6V7</accession>
<keyword evidence="2" id="KW-1185">Reference proteome</keyword>
<name>A0ACC2V6V7_9TREE</name>
<dbReference type="EMBL" id="JASBWT010000023">
    <property type="protein sequence ID" value="KAJ9095017.1"/>
    <property type="molecule type" value="Genomic_DNA"/>
</dbReference>
<evidence type="ECO:0000313" key="1">
    <source>
        <dbReference type="EMBL" id="KAJ9095017.1"/>
    </source>
</evidence>
<reference evidence="1" key="1">
    <citation type="submission" date="2023-04" db="EMBL/GenBank/DDBJ databases">
        <title>Draft Genome sequencing of Naganishia species isolated from polar environments using Oxford Nanopore Technology.</title>
        <authorList>
            <person name="Leo P."/>
            <person name="Venkateswaran K."/>
        </authorList>
    </citation>
    <scope>NUCLEOTIDE SEQUENCE</scope>
    <source>
        <strain evidence="1">MNA-CCFEE 5423</strain>
    </source>
</reference>
<organism evidence="1 2">
    <name type="scientific">Naganishia friedmannii</name>
    <dbReference type="NCBI Taxonomy" id="89922"/>
    <lineage>
        <taxon>Eukaryota</taxon>
        <taxon>Fungi</taxon>
        <taxon>Dikarya</taxon>
        <taxon>Basidiomycota</taxon>
        <taxon>Agaricomycotina</taxon>
        <taxon>Tremellomycetes</taxon>
        <taxon>Filobasidiales</taxon>
        <taxon>Filobasidiaceae</taxon>
        <taxon>Naganishia</taxon>
    </lineage>
</organism>